<keyword evidence="2" id="KW-0479">Metal-binding</keyword>
<evidence type="ECO:0000256" key="1">
    <source>
        <dbReference type="ARBA" id="ARBA00001946"/>
    </source>
</evidence>
<evidence type="ECO:0000259" key="4">
    <source>
        <dbReference type="Pfam" id="PF03328"/>
    </source>
</evidence>
<accession>A0A381UG58</accession>
<organism evidence="5">
    <name type="scientific">marine metagenome</name>
    <dbReference type="NCBI Taxonomy" id="408172"/>
    <lineage>
        <taxon>unclassified sequences</taxon>
        <taxon>metagenomes</taxon>
        <taxon>ecological metagenomes</taxon>
    </lineage>
</organism>
<dbReference type="InterPro" id="IPR011206">
    <property type="entry name" value="Citrate_lyase_beta/mcl1/mcl2"/>
</dbReference>
<dbReference type="GO" id="GO:0000287">
    <property type="term" value="F:magnesium ion binding"/>
    <property type="evidence" value="ECO:0007669"/>
    <property type="project" value="TreeGrafter"/>
</dbReference>
<feature type="non-terminal residue" evidence="5">
    <location>
        <position position="1"/>
    </location>
</feature>
<evidence type="ECO:0000313" key="5">
    <source>
        <dbReference type="EMBL" id="SVA26618.1"/>
    </source>
</evidence>
<keyword evidence="3" id="KW-0460">Magnesium</keyword>
<evidence type="ECO:0000256" key="2">
    <source>
        <dbReference type="ARBA" id="ARBA00022723"/>
    </source>
</evidence>
<dbReference type="InterPro" id="IPR040442">
    <property type="entry name" value="Pyrv_kinase-like_dom_sf"/>
</dbReference>
<evidence type="ECO:0000256" key="3">
    <source>
        <dbReference type="ARBA" id="ARBA00022842"/>
    </source>
</evidence>
<dbReference type="InterPro" id="IPR015813">
    <property type="entry name" value="Pyrv/PenolPyrv_kinase-like_dom"/>
</dbReference>
<proteinExistence type="predicted"/>
<dbReference type="AlphaFoldDB" id="A0A381UG58"/>
<comment type="cofactor">
    <cofactor evidence="1">
        <name>Mg(2+)</name>
        <dbReference type="ChEBI" id="CHEBI:18420"/>
    </cofactor>
</comment>
<dbReference type="PANTHER" id="PTHR32308:SF10">
    <property type="entry name" value="CITRATE LYASE SUBUNIT BETA"/>
    <property type="match status" value="1"/>
</dbReference>
<name>A0A381UG58_9ZZZZ</name>
<gene>
    <name evidence="5" type="ORF">METZ01_LOCUS79472</name>
</gene>
<sequence length="281" mass="30643">VPANVDRFIDGAARRGADAYILDLEDSVPMVGKASAREGLQDAVRRLDQAGVDVLVRINRPWRLALRDVEAAVSAGVCALALPKTPDPGHVCAMAEIIDELEMERGLVNGHTRLIVMIETPGAYFQAREIAAAHPRVMAMTLGQEDFSLETGMLPEPEGLFTPALQVMLAARAAGVVPLGFVGSIAEYSDEEKFRGMIRQARRLGFAGSFCIHPLQVRVLNEEMMPSEAEVSEAGEIVATYEQAKAEGRGSVEHRGKMLDEPIVQRASRLLAQHSRLKDRH</sequence>
<reference evidence="5" key="1">
    <citation type="submission" date="2018-05" db="EMBL/GenBank/DDBJ databases">
        <authorList>
            <person name="Lanie J.A."/>
            <person name="Ng W.-L."/>
            <person name="Kazmierczak K.M."/>
            <person name="Andrzejewski T.M."/>
            <person name="Davidsen T.M."/>
            <person name="Wayne K.J."/>
            <person name="Tettelin H."/>
            <person name="Glass J.I."/>
            <person name="Rusch D."/>
            <person name="Podicherti R."/>
            <person name="Tsui H.-C.T."/>
            <person name="Winkler M.E."/>
        </authorList>
    </citation>
    <scope>NUCLEOTIDE SEQUENCE</scope>
</reference>
<feature type="domain" description="HpcH/HpaI aldolase/citrate lyase" evidence="4">
    <location>
        <begin position="2"/>
        <end position="214"/>
    </location>
</feature>
<dbReference type="Gene3D" id="3.20.20.60">
    <property type="entry name" value="Phosphoenolpyruvate-binding domains"/>
    <property type="match status" value="1"/>
</dbReference>
<dbReference type="GO" id="GO:0003824">
    <property type="term" value="F:catalytic activity"/>
    <property type="evidence" value="ECO:0007669"/>
    <property type="project" value="InterPro"/>
</dbReference>
<dbReference type="SUPFAM" id="SSF51621">
    <property type="entry name" value="Phosphoenolpyruvate/pyruvate domain"/>
    <property type="match status" value="1"/>
</dbReference>
<protein>
    <recommendedName>
        <fullName evidence="4">HpcH/HpaI aldolase/citrate lyase domain-containing protein</fullName>
    </recommendedName>
</protein>
<dbReference type="PANTHER" id="PTHR32308">
    <property type="entry name" value="LYASE BETA SUBUNIT, PUTATIVE (AFU_ORTHOLOGUE AFUA_4G13030)-RELATED"/>
    <property type="match status" value="1"/>
</dbReference>
<dbReference type="PIRSF" id="PIRSF015582">
    <property type="entry name" value="Cit_lyase_B"/>
    <property type="match status" value="1"/>
</dbReference>
<dbReference type="GO" id="GO:0006107">
    <property type="term" value="P:oxaloacetate metabolic process"/>
    <property type="evidence" value="ECO:0007669"/>
    <property type="project" value="TreeGrafter"/>
</dbReference>
<dbReference type="InterPro" id="IPR005000">
    <property type="entry name" value="Aldolase/citrate-lyase_domain"/>
</dbReference>
<dbReference type="EMBL" id="UINC01006285">
    <property type="protein sequence ID" value="SVA26618.1"/>
    <property type="molecule type" value="Genomic_DNA"/>
</dbReference>
<dbReference type="Pfam" id="PF03328">
    <property type="entry name" value="HpcH_HpaI"/>
    <property type="match status" value="1"/>
</dbReference>